<organism evidence="9 10">
    <name type="scientific">Faecalicatena orotica</name>
    <dbReference type="NCBI Taxonomy" id="1544"/>
    <lineage>
        <taxon>Bacteria</taxon>
        <taxon>Bacillati</taxon>
        <taxon>Bacillota</taxon>
        <taxon>Clostridia</taxon>
        <taxon>Lachnospirales</taxon>
        <taxon>Lachnospiraceae</taxon>
        <taxon>Faecalicatena</taxon>
    </lineage>
</organism>
<dbReference type="Gene3D" id="3.20.20.140">
    <property type="entry name" value="Metal-dependent hydrolases"/>
    <property type="match status" value="1"/>
</dbReference>
<dbReference type="HAMAP" id="MF_01518">
    <property type="entry name" value="Adenine_deamin"/>
    <property type="match status" value="1"/>
</dbReference>
<reference evidence="9 10" key="1">
    <citation type="submission" date="2018-05" db="EMBL/GenBank/DDBJ databases">
        <title>The Hungate 1000. A catalogue of reference genomes from the rumen microbiome.</title>
        <authorList>
            <person name="Kelly W."/>
        </authorList>
    </citation>
    <scope>NUCLEOTIDE SEQUENCE [LARGE SCALE GENOMIC DNA]</scope>
    <source>
        <strain evidence="9 10">NLAE-zl-C242</strain>
    </source>
</reference>
<name>A0A2Y9B9I2_9FIRM</name>
<dbReference type="AlphaFoldDB" id="A0A2Y9B9I2"/>
<evidence type="ECO:0000259" key="8">
    <source>
        <dbReference type="Pfam" id="PF13382"/>
    </source>
</evidence>
<keyword evidence="4 6" id="KW-0464">Manganese</keyword>
<gene>
    <name evidence="6" type="primary">ade</name>
    <name evidence="9" type="ORF">A8806_101539</name>
</gene>
<evidence type="ECO:0000256" key="4">
    <source>
        <dbReference type="ARBA" id="ARBA00023211"/>
    </source>
</evidence>
<accession>A0A2Y9B9I2</accession>
<evidence type="ECO:0000256" key="6">
    <source>
        <dbReference type="HAMAP-Rule" id="MF_01518"/>
    </source>
</evidence>
<comment type="catalytic activity">
    <reaction evidence="5 6">
        <text>adenine + H2O + H(+) = hypoxanthine + NH4(+)</text>
        <dbReference type="Rhea" id="RHEA:23688"/>
        <dbReference type="ChEBI" id="CHEBI:15377"/>
        <dbReference type="ChEBI" id="CHEBI:15378"/>
        <dbReference type="ChEBI" id="CHEBI:16708"/>
        <dbReference type="ChEBI" id="CHEBI:17368"/>
        <dbReference type="ChEBI" id="CHEBI:28938"/>
        <dbReference type="EC" id="3.5.4.2"/>
    </reaction>
</comment>
<feature type="domain" description="Amidohydrolase-related" evidence="7">
    <location>
        <begin position="73"/>
        <end position="360"/>
    </location>
</feature>
<evidence type="ECO:0000256" key="2">
    <source>
        <dbReference type="ARBA" id="ARBA00012782"/>
    </source>
</evidence>
<keyword evidence="3 6" id="KW-0378">Hydrolase</keyword>
<evidence type="ECO:0000256" key="5">
    <source>
        <dbReference type="ARBA" id="ARBA00047720"/>
    </source>
</evidence>
<dbReference type="EMBL" id="QGDL01000001">
    <property type="protein sequence ID" value="PWJ32251.1"/>
    <property type="molecule type" value="Genomic_DNA"/>
</dbReference>
<evidence type="ECO:0000256" key="1">
    <source>
        <dbReference type="ARBA" id="ARBA00006773"/>
    </source>
</evidence>
<comment type="cofactor">
    <cofactor evidence="6">
        <name>Mn(2+)</name>
        <dbReference type="ChEBI" id="CHEBI:29035"/>
    </cofactor>
</comment>
<dbReference type="InterPro" id="IPR026912">
    <property type="entry name" value="Adenine_deam_C"/>
</dbReference>
<dbReference type="GO" id="GO:0000034">
    <property type="term" value="F:adenine deaminase activity"/>
    <property type="evidence" value="ECO:0007669"/>
    <property type="project" value="UniProtKB-UniRule"/>
</dbReference>
<dbReference type="InterPro" id="IPR006679">
    <property type="entry name" value="Adenine_deam"/>
</dbReference>
<dbReference type="Proteomes" id="UP000245845">
    <property type="component" value="Unassembled WGS sequence"/>
</dbReference>
<dbReference type="InterPro" id="IPR032466">
    <property type="entry name" value="Metal_Hydrolase"/>
</dbReference>
<dbReference type="Pfam" id="PF01979">
    <property type="entry name" value="Amidohydro_1"/>
    <property type="match status" value="1"/>
</dbReference>
<comment type="caution">
    <text evidence="9">The sequence shown here is derived from an EMBL/GenBank/DDBJ whole genome shotgun (WGS) entry which is preliminary data.</text>
</comment>
<dbReference type="RefSeq" id="WP_109729605.1">
    <property type="nucleotide sequence ID" value="NZ_BAAACK010000007.1"/>
</dbReference>
<feature type="domain" description="Adenine deaminase C-terminal" evidence="8">
    <location>
        <begin position="416"/>
        <end position="580"/>
    </location>
</feature>
<dbReference type="SUPFAM" id="SSF51338">
    <property type="entry name" value="Composite domain of metallo-dependent hydrolases"/>
    <property type="match status" value="1"/>
</dbReference>
<comment type="similarity">
    <text evidence="1 6">Belongs to the metallo-dependent hydrolases superfamily. Adenine deaminase family.</text>
</comment>
<dbReference type="InterPro" id="IPR006680">
    <property type="entry name" value="Amidohydro-rel"/>
</dbReference>
<evidence type="ECO:0000313" key="10">
    <source>
        <dbReference type="Proteomes" id="UP000245845"/>
    </source>
</evidence>
<evidence type="ECO:0000256" key="3">
    <source>
        <dbReference type="ARBA" id="ARBA00022801"/>
    </source>
</evidence>
<dbReference type="PANTHER" id="PTHR11113:SF2">
    <property type="entry name" value="ADENINE DEAMINASE"/>
    <property type="match status" value="1"/>
</dbReference>
<dbReference type="SUPFAM" id="SSF51556">
    <property type="entry name" value="Metallo-dependent hydrolases"/>
    <property type="match status" value="1"/>
</dbReference>
<proteinExistence type="inferred from homology"/>
<dbReference type="Pfam" id="PF13382">
    <property type="entry name" value="Adenine_deam_C"/>
    <property type="match status" value="1"/>
</dbReference>
<dbReference type="EC" id="3.5.4.2" evidence="2 6"/>
<evidence type="ECO:0000313" key="9">
    <source>
        <dbReference type="EMBL" id="PWJ32251.1"/>
    </source>
</evidence>
<keyword evidence="10" id="KW-1185">Reference proteome</keyword>
<sequence length="593" mass="64954">MERTIANLKEMIRAGRGIIPADTVVKGGNLVNVMTSEIYPADVAIYKDMIAAVGDVSDYTGPGTKIIDAEGKYLVPGLIDGHIHSECSKLSITSFAKAVVPCGTTSMISGLDEYISVSGLEGLKEVLAEVKQSPLKVFWGAPYKTPYTIPESTVSFNFTKEVHEEVQQWPECFGVWETVREFLQEEDENTLGAIEQAFKNRLPVFGCAPMARGNDLNGYLCGGVRLDHESYDHEEVVEKMRKGMHMLIRESSVTHFLAENIRAVTEVNPYMARRVSFCTDDVTATDVLEKGHLDNVVRLAIAAGVEPMTAIQMGTINSAEAYRIDHLVGSISPGRIADILLVDSPEEFHVETVITNGQLVAQNKKLTYDLKAPERSTVLKSELKCQKTTKADFEYRVDMINGTADVLAMDVQGPFVRKRRDVVLNVEDGIILPDPEQDVALVSVLERFGRNGNRSLAFCSGWNLKRGAMASSAAPDDNNLIVMGVNPEDMSLAVNYLIEQGGGQVVVADGEIIEFLPLPVGGIASDEEPEVIAAQEKKLNKAAQDLGSTLPEPLMYMFFLPITAIPDYAITDVGPVDYTNLTTFDPVIKLNEQ</sequence>
<evidence type="ECO:0000259" key="7">
    <source>
        <dbReference type="Pfam" id="PF01979"/>
    </source>
</evidence>
<dbReference type="Gene3D" id="2.30.40.10">
    <property type="entry name" value="Urease, subunit C, domain 1"/>
    <property type="match status" value="1"/>
</dbReference>
<dbReference type="PANTHER" id="PTHR11113">
    <property type="entry name" value="N-ACETYLGLUCOSAMINE-6-PHOSPHATE DEACETYLASE"/>
    <property type="match status" value="1"/>
</dbReference>
<dbReference type="GO" id="GO:0006146">
    <property type="term" value="P:adenine catabolic process"/>
    <property type="evidence" value="ECO:0007669"/>
    <property type="project" value="InterPro"/>
</dbReference>
<dbReference type="InterPro" id="IPR011059">
    <property type="entry name" value="Metal-dep_hydrolase_composite"/>
</dbReference>
<dbReference type="OrthoDB" id="9775607at2"/>
<protein>
    <recommendedName>
        <fullName evidence="2 6">Adenine deaminase</fullName>
        <shortName evidence="6">Adenase</shortName>
        <shortName evidence="6">Adenine aminase</shortName>
        <ecNumber evidence="2 6">3.5.4.2</ecNumber>
    </recommendedName>
</protein>